<dbReference type="NCBIfam" id="TIGR02251">
    <property type="entry name" value="HIF-SF_euk"/>
    <property type="match status" value="1"/>
</dbReference>
<feature type="compositionally biased region" description="Acidic residues" evidence="1">
    <location>
        <begin position="108"/>
        <end position="118"/>
    </location>
</feature>
<protein>
    <recommendedName>
        <fullName evidence="2">FCP1 homology domain-containing protein</fullName>
    </recommendedName>
</protein>
<feature type="region of interest" description="Disordered" evidence="1">
    <location>
        <begin position="87"/>
        <end position="118"/>
    </location>
</feature>
<dbReference type="InterPro" id="IPR004274">
    <property type="entry name" value="FCP1_dom"/>
</dbReference>
<evidence type="ECO:0000259" key="2">
    <source>
        <dbReference type="PROSITE" id="PS50969"/>
    </source>
</evidence>
<dbReference type="InterPro" id="IPR050365">
    <property type="entry name" value="TIM50"/>
</dbReference>
<sequence>MPVDVERTARPGGHVVAAIHRPYGFPSSLLPQRRRLTAVGIRSEGWWPATWTSSESRDEVGPVVWRFKRRADVPVEEYLKRAVIGGRATGTGSMPRAQSRREEQQQQQDDDDVEEEGGANECGFAEHEAEAVAGSRFPATSLMWLFPGEIGESYWWWSWWQEQNIAASGQLAARCSGLHVLVPGTVHGGRTMERHLPSLASDARLREHGNHPPALSDGSASGEERRRQPPPWNLGLVGHLLTTDAWRVTMQYYQVNTCGESEQLALANSEKPDNVYPGPCQCQSEAPENYACLPPLRREDQGKKTLVLDLDETLVHSSFRPVPHYDFNIQVEVENKMCNVFVIKRPGVDRFLQAVSKLFEVVVFTASLRKYADPLLDILDPQNYIRYRRYRESCRSIDGGLVKDLSMLGRDLSRVIIIDNSPHSYSLQPANAIPIGTFIDDMRDRQLVDLLPDLEMLAQVECYPNCHQASCS</sequence>
<dbReference type="InterPro" id="IPR011948">
    <property type="entry name" value="Dullard_phosphatase"/>
</dbReference>
<dbReference type="FunFam" id="3.40.50.1000:FF:000093">
    <property type="entry name" value="NLI interacting factor-like phosphatase family protein"/>
    <property type="match status" value="1"/>
</dbReference>
<dbReference type="PANTHER" id="PTHR12210">
    <property type="entry name" value="DULLARD PROTEIN PHOSPHATASE"/>
    <property type="match status" value="1"/>
</dbReference>
<evidence type="ECO:0000313" key="4">
    <source>
        <dbReference type="Proteomes" id="UP000077202"/>
    </source>
</evidence>
<comment type="caution">
    <text evidence="3">The sequence shown here is derived from an EMBL/GenBank/DDBJ whole genome shotgun (WGS) entry which is preliminary data.</text>
</comment>
<dbReference type="InterPro" id="IPR036412">
    <property type="entry name" value="HAD-like_sf"/>
</dbReference>
<feature type="region of interest" description="Disordered" evidence="1">
    <location>
        <begin position="205"/>
        <end position="233"/>
    </location>
</feature>
<reference evidence="3" key="1">
    <citation type="submission" date="2016-03" db="EMBL/GenBank/DDBJ databases">
        <title>Mechanisms controlling the formation of the plant cell surface in tip-growing cells are functionally conserved among land plants.</title>
        <authorList>
            <person name="Honkanen S."/>
            <person name="Jones V.A."/>
            <person name="Morieri G."/>
            <person name="Champion C."/>
            <person name="Hetherington A.J."/>
            <person name="Kelly S."/>
            <person name="Saint-Marcoux D."/>
            <person name="Proust H."/>
            <person name="Prescott H."/>
            <person name="Dolan L."/>
        </authorList>
    </citation>
    <scope>NUCLEOTIDE SEQUENCE [LARGE SCALE GENOMIC DNA]</scope>
    <source>
        <tissue evidence="3">Whole gametophyte</tissue>
    </source>
</reference>
<dbReference type="EMBL" id="LVLJ01004071">
    <property type="protein sequence ID" value="OAE18397.1"/>
    <property type="molecule type" value="Genomic_DNA"/>
</dbReference>
<accession>A0A176VCU8</accession>
<dbReference type="Pfam" id="PF03031">
    <property type="entry name" value="NIF"/>
    <property type="match status" value="1"/>
</dbReference>
<dbReference type="InterPro" id="IPR023214">
    <property type="entry name" value="HAD_sf"/>
</dbReference>
<organism evidence="3 4">
    <name type="scientific">Marchantia polymorpha subsp. ruderalis</name>
    <dbReference type="NCBI Taxonomy" id="1480154"/>
    <lineage>
        <taxon>Eukaryota</taxon>
        <taxon>Viridiplantae</taxon>
        <taxon>Streptophyta</taxon>
        <taxon>Embryophyta</taxon>
        <taxon>Marchantiophyta</taxon>
        <taxon>Marchantiopsida</taxon>
        <taxon>Marchantiidae</taxon>
        <taxon>Marchantiales</taxon>
        <taxon>Marchantiaceae</taxon>
        <taxon>Marchantia</taxon>
    </lineage>
</organism>
<dbReference type="PROSITE" id="PS50969">
    <property type="entry name" value="FCP1"/>
    <property type="match status" value="1"/>
</dbReference>
<dbReference type="SMART" id="SM00577">
    <property type="entry name" value="CPDc"/>
    <property type="match status" value="1"/>
</dbReference>
<proteinExistence type="predicted"/>
<dbReference type="Gene3D" id="3.40.50.1000">
    <property type="entry name" value="HAD superfamily/HAD-like"/>
    <property type="match status" value="1"/>
</dbReference>
<keyword evidence="4" id="KW-1185">Reference proteome</keyword>
<dbReference type="Proteomes" id="UP000077202">
    <property type="component" value="Unassembled WGS sequence"/>
</dbReference>
<evidence type="ECO:0000313" key="3">
    <source>
        <dbReference type="EMBL" id="OAE18397.1"/>
    </source>
</evidence>
<feature type="domain" description="FCP1 homology" evidence="2">
    <location>
        <begin position="299"/>
        <end position="457"/>
    </location>
</feature>
<dbReference type="GO" id="GO:0016791">
    <property type="term" value="F:phosphatase activity"/>
    <property type="evidence" value="ECO:0007669"/>
    <property type="project" value="InterPro"/>
</dbReference>
<name>A0A176VCU8_MARPO</name>
<gene>
    <name evidence="3" type="ORF">AXG93_592s1040</name>
</gene>
<dbReference type="AlphaFoldDB" id="A0A176VCU8"/>
<dbReference type="SUPFAM" id="SSF56784">
    <property type="entry name" value="HAD-like"/>
    <property type="match status" value="1"/>
</dbReference>
<dbReference type="CDD" id="cd07521">
    <property type="entry name" value="HAD_FCP1-like"/>
    <property type="match status" value="1"/>
</dbReference>
<evidence type="ECO:0000256" key="1">
    <source>
        <dbReference type="SAM" id="MobiDB-lite"/>
    </source>
</evidence>